<dbReference type="EMBL" id="ASPP01015525">
    <property type="protein sequence ID" value="ETO18086.1"/>
    <property type="molecule type" value="Genomic_DNA"/>
</dbReference>
<feature type="non-terminal residue" evidence="1">
    <location>
        <position position="189"/>
    </location>
</feature>
<dbReference type="Proteomes" id="UP000023152">
    <property type="component" value="Unassembled WGS sequence"/>
</dbReference>
<gene>
    <name evidence="1" type="ORF">RFI_19204</name>
</gene>
<proteinExistence type="predicted"/>
<name>X6MWR5_RETFI</name>
<keyword evidence="2" id="KW-1185">Reference proteome</keyword>
<dbReference type="AlphaFoldDB" id="X6MWR5"/>
<comment type="caution">
    <text evidence="1">The sequence shown here is derived from an EMBL/GenBank/DDBJ whole genome shotgun (WGS) entry which is preliminary data.</text>
</comment>
<accession>X6MWR5</accession>
<reference evidence="1 2" key="1">
    <citation type="journal article" date="2013" name="Curr. Biol.">
        <title>The Genome of the Foraminiferan Reticulomyxa filosa.</title>
        <authorList>
            <person name="Glockner G."/>
            <person name="Hulsmann N."/>
            <person name="Schleicher M."/>
            <person name="Noegel A.A."/>
            <person name="Eichinger L."/>
            <person name="Gallinger C."/>
            <person name="Pawlowski J."/>
            <person name="Sierra R."/>
            <person name="Euteneuer U."/>
            <person name="Pillet L."/>
            <person name="Moustafa A."/>
            <person name="Platzer M."/>
            <person name="Groth M."/>
            <person name="Szafranski K."/>
            <person name="Schliwa M."/>
        </authorList>
    </citation>
    <scope>NUCLEOTIDE SEQUENCE [LARGE SCALE GENOMIC DNA]</scope>
</reference>
<sequence length="189" mass="22279">SRYNVGFTAQLEEVEKLIRDVNVNEDTNNKIVFVEGHHWHGTTHFARELMHRLRKFVYIVAASAIKFEEAQLVVWQALMARITRECHLLTGDKEGYKKSIIRFLEDTGKTDLAASEKIWLANDLLGTDWKQPNLLIEEIREEVRMDYLVKLILHFLRVVSQYAPLLLVIVKHEFMSRQDWFITHMVCKK</sequence>
<organism evidence="1 2">
    <name type="scientific">Reticulomyxa filosa</name>
    <dbReference type="NCBI Taxonomy" id="46433"/>
    <lineage>
        <taxon>Eukaryota</taxon>
        <taxon>Sar</taxon>
        <taxon>Rhizaria</taxon>
        <taxon>Retaria</taxon>
        <taxon>Foraminifera</taxon>
        <taxon>Monothalamids</taxon>
        <taxon>Reticulomyxidae</taxon>
        <taxon>Reticulomyxa</taxon>
    </lineage>
</organism>
<protein>
    <submittedName>
        <fullName evidence="1">Uncharacterized protein</fullName>
    </submittedName>
</protein>
<evidence type="ECO:0000313" key="2">
    <source>
        <dbReference type="Proteomes" id="UP000023152"/>
    </source>
</evidence>
<evidence type="ECO:0000313" key="1">
    <source>
        <dbReference type="EMBL" id="ETO18086.1"/>
    </source>
</evidence>
<feature type="non-terminal residue" evidence="1">
    <location>
        <position position="1"/>
    </location>
</feature>